<feature type="signal peptide" evidence="2">
    <location>
        <begin position="1"/>
        <end position="22"/>
    </location>
</feature>
<sequence length="447" mass="49442">MLKTRKFLLALAVMMLMVFAAACSSDNANTEKETENNNTEQPAPTEEVVETKDPVEIEFWTMQLSPTFDDYINGVIADFESENPHITVKWVDVPWGDMETKILASVASKTAPDVANLNPQFASKLAELDALVNMDEMVPADIRSLYFEGVWNSNKFDGKTFGIPWYLSSQVTMYNTKMFEEAGLDPEKAPKTFDELAEVAKAIKENTGKFAFFPALDGSHFLEALVMKGVELTNADQTKAMFNTPDGIAAFQYYVDLYTNALIPREVLTEGHGKAVDMYQAGQIAILASGPQFLNIVAENAPDILEATKTSTQITGKTGKKNTAAMNLVVPKQSEHQEEAVLFSLFITNAENQVTFDKIVPILPSIETALDDPFFNELPADPTPIDKARLVSASQLRDSEVLIPPMANFEDLRRAMNEALHAAMLGQMTAEEAVKQAEEKWNSILSK</sequence>
<dbReference type="Pfam" id="PF01547">
    <property type="entry name" value="SBP_bac_1"/>
    <property type="match status" value="1"/>
</dbReference>
<dbReference type="EMBL" id="QOUX01000026">
    <property type="protein sequence ID" value="RXJ02184.1"/>
    <property type="molecule type" value="Genomic_DNA"/>
</dbReference>
<evidence type="ECO:0000256" key="1">
    <source>
        <dbReference type="SAM" id="MobiDB-lite"/>
    </source>
</evidence>
<feature type="region of interest" description="Disordered" evidence="1">
    <location>
        <begin position="29"/>
        <end position="49"/>
    </location>
</feature>
<keyword evidence="2" id="KW-0732">Signal</keyword>
<dbReference type="RefSeq" id="WP_129077599.1">
    <property type="nucleotide sequence ID" value="NZ_QOUX01000026.1"/>
</dbReference>
<dbReference type="CDD" id="cd13585">
    <property type="entry name" value="PBP2_TMBP_like"/>
    <property type="match status" value="1"/>
</dbReference>
<dbReference type="InterPro" id="IPR050490">
    <property type="entry name" value="Bact_solute-bd_prot1"/>
</dbReference>
<dbReference type="InterPro" id="IPR006059">
    <property type="entry name" value="SBP"/>
</dbReference>
<feature type="chain" id="PRO_5020469803" evidence="2">
    <location>
        <begin position="23"/>
        <end position="447"/>
    </location>
</feature>
<dbReference type="Gene3D" id="3.40.190.10">
    <property type="entry name" value="Periplasmic binding protein-like II"/>
    <property type="match status" value="1"/>
</dbReference>
<dbReference type="PROSITE" id="PS51257">
    <property type="entry name" value="PROKAR_LIPOPROTEIN"/>
    <property type="match status" value="1"/>
</dbReference>
<proteinExistence type="predicted"/>
<evidence type="ECO:0000313" key="3">
    <source>
        <dbReference type="EMBL" id="RXJ02184.1"/>
    </source>
</evidence>
<dbReference type="Proteomes" id="UP000290649">
    <property type="component" value="Unassembled WGS sequence"/>
</dbReference>
<dbReference type="SUPFAM" id="SSF53850">
    <property type="entry name" value="Periplasmic binding protein-like II"/>
    <property type="match status" value="1"/>
</dbReference>
<name>A0A4Q0VUT9_9BACI</name>
<protein>
    <submittedName>
        <fullName evidence="3">Sugar ABC transporter substrate-binding protein</fullName>
    </submittedName>
</protein>
<dbReference type="OrthoDB" id="9808332at2"/>
<reference evidence="3 4" key="1">
    <citation type="journal article" date="2019" name="Int. J. Syst. Evol. Microbiol.">
        <title>Anaerobacillus alkaliphilus sp. nov., a novel alkaliphilic and moderately halophilic bacterium.</title>
        <authorList>
            <person name="Borsodi A.K."/>
            <person name="Aszalos J.M."/>
            <person name="Bihari P."/>
            <person name="Nagy I."/>
            <person name="Schumann P."/>
            <person name="Sproer C."/>
            <person name="Kovacs A.L."/>
            <person name="Boka K."/>
            <person name="Dobosy P."/>
            <person name="Ovari M."/>
            <person name="Szili-Kovacs T."/>
            <person name="Toth E."/>
        </authorList>
    </citation>
    <scope>NUCLEOTIDE SEQUENCE [LARGE SCALE GENOMIC DNA]</scope>
    <source>
        <strain evidence="3 4">B16-10</strain>
    </source>
</reference>
<comment type="caution">
    <text evidence="3">The sequence shown here is derived from an EMBL/GenBank/DDBJ whole genome shotgun (WGS) entry which is preliminary data.</text>
</comment>
<organism evidence="3 4">
    <name type="scientific">Anaerobacillus alkaliphilus</name>
    <dbReference type="NCBI Taxonomy" id="1548597"/>
    <lineage>
        <taxon>Bacteria</taxon>
        <taxon>Bacillati</taxon>
        <taxon>Bacillota</taxon>
        <taxon>Bacilli</taxon>
        <taxon>Bacillales</taxon>
        <taxon>Bacillaceae</taxon>
        <taxon>Anaerobacillus</taxon>
    </lineage>
</organism>
<gene>
    <name evidence="3" type="ORF">DS745_07255</name>
</gene>
<dbReference type="PANTHER" id="PTHR43649:SF12">
    <property type="entry name" value="DIACETYLCHITOBIOSE BINDING PROTEIN DASA"/>
    <property type="match status" value="1"/>
</dbReference>
<evidence type="ECO:0000313" key="4">
    <source>
        <dbReference type="Proteomes" id="UP000290649"/>
    </source>
</evidence>
<evidence type="ECO:0000256" key="2">
    <source>
        <dbReference type="SAM" id="SignalP"/>
    </source>
</evidence>
<accession>A0A4Q0VUT9</accession>
<dbReference type="PANTHER" id="PTHR43649">
    <property type="entry name" value="ARABINOSE-BINDING PROTEIN-RELATED"/>
    <property type="match status" value="1"/>
</dbReference>
<dbReference type="AlphaFoldDB" id="A0A4Q0VUT9"/>
<keyword evidence="4" id="KW-1185">Reference proteome</keyword>